<accession>A0A164P6L8</accession>
<organism evidence="1 2">
    <name type="scientific">Daphnia magna</name>
    <dbReference type="NCBI Taxonomy" id="35525"/>
    <lineage>
        <taxon>Eukaryota</taxon>
        <taxon>Metazoa</taxon>
        <taxon>Ecdysozoa</taxon>
        <taxon>Arthropoda</taxon>
        <taxon>Crustacea</taxon>
        <taxon>Branchiopoda</taxon>
        <taxon>Diplostraca</taxon>
        <taxon>Cladocera</taxon>
        <taxon>Anomopoda</taxon>
        <taxon>Daphniidae</taxon>
        <taxon>Daphnia</taxon>
    </lineage>
</organism>
<dbReference type="Proteomes" id="UP000076858">
    <property type="component" value="Unassembled WGS sequence"/>
</dbReference>
<protein>
    <submittedName>
        <fullName evidence="1">Uncharacterized protein</fullName>
    </submittedName>
</protein>
<comment type="caution">
    <text evidence="1">The sequence shown here is derived from an EMBL/GenBank/DDBJ whole genome shotgun (WGS) entry which is preliminary data.</text>
</comment>
<dbReference type="AlphaFoldDB" id="A0A164P6L8"/>
<dbReference type="EMBL" id="LRGB01002676">
    <property type="protein sequence ID" value="KZS06563.1"/>
    <property type="molecule type" value="Genomic_DNA"/>
</dbReference>
<reference evidence="1 2" key="1">
    <citation type="submission" date="2016-03" db="EMBL/GenBank/DDBJ databases">
        <title>EvidentialGene: Evidence-directed Construction of Genes on Genomes.</title>
        <authorList>
            <person name="Gilbert D.G."/>
            <person name="Choi J.-H."/>
            <person name="Mockaitis K."/>
            <person name="Colbourne J."/>
            <person name="Pfrender M."/>
        </authorList>
    </citation>
    <scope>NUCLEOTIDE SEQUENCE [LARGE SCALE GENOMIC DNA]</scope>
    <source>
        <strain evidence="1 2">Xinb3</strain>
        <tissue evidence="1">Complete organism</tissue>
    </source>
</reference>
<evidence type="ECO:0000313" key="2">
    <source>
        <dbReference type="Proteomes" id="UP000076858"/>
    </source>
</evidence>
<evidence type="ECO:0000313" key="1">
    <source>
        <dbReference type="EMBL" id="KZS06563.1"/>
    </source>
</evidence>
<keyword evidence="2" id="KW-1185">Reference proteome</keyword>
<proteinExistence type="predicted"/>
<gene>
    <name evidence="1" type="ORF">APZ42_029960</name>
</gene>
<name>A0A164P6L8_9CRUS</name>
<sequence length="74" mass="8827">MLLENARVATKTRRGECLYAYTQFQSRRSYRIAPCLDTYCSIFRFMTVIAQKQNIFVTWSLMWNSRCLFCTEHG</sequence>